<dbReference type="GO" id="GO:0003700">
    <property type="term" value="F:DNA-binding transcription factor activity"/>
    <property type="evidence" value="ECO:0007669"/>
    <property type="project" value="InterPro"/>
</dbReference>
<dbReference type="InterPro" id="IPR011711">
    <property type="entry name" value="GntR_C"/>
</dbReference>
<accession>A0A7C9R9K4</accession>
<name>A0A7C9R9K4_9HYPH</name>
<protein>
    <submittedName>
        <fullName evidence="5">GntR family transcriptional regulator</fullName>
    </submittedName>
</protein>
<evidence type="ECO:0000256" key="3">
    <source>
        <dbReference type="ARBA" id="ARBA00023163"/>
    </source>
</evidence>
<dbReference type="PRINTS" id="PR00035">
    <property type="entry name" value="HTHGNTR"/>
</dbReference>
<reference evidence="5 6" key="1">
    <citation type="submission" date="2020-02" db="EMBL/GenBank/DDBJ databases">
        <title>Genome sequence of the type strain CGMCC 1.15528 of Mesorhizobium zhangyense.</title>
        <authorList>
            <person name="Gao J."/>
            <person name="Sun J."/>
        </authorList>
    </citation>
    <scope>NUCLEOTIDE SEQUENCE [LARGE SCALE GENOMIC DNA]</scope>
    <source>
        <strain evidence="5 6">CGMCC 1.15528</strain>
    </source>
</reference>
<keyword evidence="6" id="KW-1185">Reference proteome</keyword>
<evidence type="ECO:0000256" key="1">
    <source>
        <dbReference type="ARBA" id="ARBA00023015"/>
    </source>
</evidence>
<proteinExistence type="predicted"/>
<dbReference type="PANTHER" id="PTHR43537">
    <property type="entry name" value="TRANSCRIPTIONAL REGULATOR, GNTR FAMILY"/>
    <property type="match status" value="1"/>
</dbReference>
<evidence type="ECO:0000313" key="5">
    <source>
        <dbReference type="EMBL" id="NGN43580.1"/>
    </source>
</evidence>
<dbReference type="Gene3D" id="1.20.120.530">
    <property type="entry name" value="GntR ligand-binding domain-like"/>
    <property type="match status" value="1"/>
</dbReference>
<dbReference type="SUPFAM" id="SSF46785">
    <property type="entry name" value="Winged helix' DNA-binding domain"/>
    <property type="match status" value="1"/>
</dbReference>
<keyword evidence="1" id="KW-0805">Transcription regulation</keyword>
<dbReference type="PANTHER" id="PTHR43537:SF24">
    <property type="entry name" value="GLUCONATE OPERON TRANSCRIPTIONAL REPRESSOR"/>
    <property type="match status" value="1"/>
</dbReference>
<comment type="caution">
    <text evidence="5">The sequence shown here is derived from an EMBL/GenBank/DDBJ whole genome shotgun (WGS) entry which is preliminary data.</text>
</comment>
<dbReference type="InterPro" id="IPR036390">
    <property type="entry name" value="WH_DNA-bd_sf"/>
</dbReference>
<dbReference type="CDD" id="cd07377">
    <property type="entry name" value="WHTH_GntR"/>
    <property type="match status" value="1"/>
</dbReference>
<dbReference type="InterPro" id="IPR008920">
    <property type="entry name" value="TF_FadR/GntR_C"/>
</dbReference>
<dbReference type="Gene3D" id="1.10.10.10">
    <property type="entry name" value="Winged helix-like DNA-binding domain superfamily/Winged helix DNA-binding domain"/>
    <property type="match status" value="1"/>
</dbReference>
<evidence type="ECO:0000256" key="2">
    <source>
        <dbReference type="ARBA" id="ARBA00023125"/>
    </source>
</evidence>
<dbReference type="SMART" id="SM00895">
    <property type="entry name" value="FCD"/>
    <property type="match status" value="1"/>
</dbReference>
<dbReference type="SUPFAM" id="SSF48008">
    <property type="entry name" value="GntR ligand-binding domain-like"/>
    <property type="match status" value="1"/>
</dbReference>
<dbReference type="AlphaFoldDB" id="A0A7C9R9K4"/>
<gene>
    <name evidence="5" type="ORF">G6N74_21145</name>
</gene>
<dbReference type="GO" id="GO:0003677">
    <property type="term" value="F:DNA binding"/>
    <property type="evidence" value="ECO:0007669"/>
    <property type="project" value="UniProtKB-KW"/>
</dbReference>
<dbReference type="InterPro" id="IPR036388">
    <property type="entry name" value="WH-like_DNA-bd_sf"/>
</dbReference>
<dbReference type="PROSITE" id="PS50949">
    <property type="entry name" value="HTH_GNTR"/>
    <property type="match status" value="1"/>
</dbReference>
<feature type="domain" description="HTH gntR-type" evidence="4">
    <location>
        <begin position="26"/>
        <end position="93"/>
    </location>
</feature>
<dbReference type="Pfam" id="PF07729">
    <property type="entry name" value="FCD"/>
    <property type="match status" value="1"/>
</dbReference>
<keyword evidence="3" id="KW-0804">Transcription</keyword>
<evidence type="ECO:0000313" key="6">
    <source>
        <dbReference type="Proteomes" id="UP000481252"/>
    </source>
</evidence>
<organism evidence="5 6">
    <name type="scientific">Mesorhizobium zhangyense</name>
    <dbReference type="NCBI Taxonomy" id="1776730"/>
    <lineage>
        <taxon>Bacteria</taxon>
        <taxon>Pseudomonadati</taxon>
        <taxon>Pseudomonadota</taxon>
        <taxon>Alphaproteobacteria</taxon>
        <taxon>Hyphomicrobiales</taxon>
        <taxon>Phyllobacteriaceae</taxon>
        <taxon>Mesorhizobium</taxon>
    </lineage>
</organism>
<evidence type="ECO:0000259" key="4">
    <source>
        <dbReference type="PROSITE" id="PS50949"/>
    </source>
</evidence>
<dbReference type="Proteomes" id="UP000481252">
    <property type="component" value="Unassembled WGS sequence"/>
</dbReference>
<dbReference type="SMART" id="SM00345">
    <property type="entry name" value="HTH_GNTR"/>
    <property type="match status" value="1"/>
</dbReference>
<dbReference type="Pfam" id="PF00392">
    <property type="entry name" value="GntR"/>
    <property type="match status" value="1"/>
</dbReference>
<sequence>MQYHNRTIRVTDIDTPLNLKVERIAAPLRHGVTDSIRNAIAIGHFKPGERLPERLLCEITGVSRTLVREALRQLESEGLIDVVPHRGPIVASLTIKEAEDIYRVRAELEGLASELFAEAASDAARAKLKSAFEALKVASKSDNTLDRLKAKNAFYESLMEGSGNGALGTSLHFLNSRIMLLRATSLQAEGRIKESIKELGALVDALMARDPATARKLAVVHVTNAANIALRSLGKG</sequence>
<keyword evidence="2" id="KW-0238">DNA-binding</keyword>
<dbReference type="InterPro" id="IPR000524">
    <property type="entry name" value="Tscrpt_reg_HTH_GntR"/>
</dbReference>
<dbReference type="EMBL" id="JAAKZG010000010">
    <property type="protein sequence ID" value="NGN43580.1"/>
    <property type="molecule type" value="Genomic_DNA"/>
</dbReference>